<evidence type="ECO:0000313" key="2">
    <source>
        <dbReference type="Proteomes" id="UP000479114"/>
    </source>
</evidence>
<proteinExistence type="predicted"/>
<dbReference type="EMBL" id="CP048286">
    <property type="protein sequence ID" value="QHW29968.1"/>
    <property type="molecule type" value="Genomic_DNA"/>
</dbReference>
<dbReference type="Proteomes" id="UP000479114">
    <property type="component" value="Chromosome"/>
</dbReference>
<dbReference type="KEGG" id="prz:GZH47_03380"/>
<gene>
    <name evidence="1" type="ORF">GZH47_03380</name>
</gene>
<reference evidence="1 2" key="1">
    <citation type="submission" date="2020-02" db="EMBL/GenBank/DDBJ databases">
        <title>Paenibacillus sp. nov., isolated from rhizosphere soil of tomato.</title>
        <authorList>
            <person name="Weon H.-Y."/>
            <person name="Lee S.A."/>
        </authorList>
    </citation>
    <scope>NUCLEOTIDE SEQUENCE [LARGE SCALE GENOMIC DNA]</scope>
    <source>
        <strain evidence="1 2">14171R-81</strain>
    </source>
</reference>
<evidence type="ECO:0000313" key="1">
    <source>
        <dbReference type="EMBL" id="QHW29968.1"/>
    </source>
</evidence>
<accession>A0A6C0NUY8</accession>
<organism evidence="1 2">
    <name type="scientific">Paenibacillus rhizovicinus</name>
    <dbReference type="NCBI Taxonomy" id="2704463"/>
    <lineage>
        <taxon>Bacteria</taxon>
        <taxon>Bacillati</taxon>
        <taxon>Bacillota</taxon>
        <taxon>Bacilli</taxon>
        <taxon>Bacillales</taxon>
        <taxon>Paenibacillaceae</taxon>
        <taxon>Paenibacillus</taxon>
    </lineage>
</organism>
<sequence length="134" mass="14485">MPQTRRRIGYALSMLGAIVLGLASRRFADQLPPWLAEHAGDALWAAMIYCGCRLLRPGRRIRFAGAVSFLFCCAIECSQLYQADWLNDIRHTTIGGLVLGEGFLAVDLARYAAGIGSAMLADMAALHAAGSNRT</sequence>
<dbReference type="InterPro" id="IPR021257">
    <property type="entry name" value="DUF2809"/>
</dbReference>
<keyword evidence="2" id="KW-1185">Reference proteome</keyword>
<dbReference type="AlphaFoldDB" id="A0A6C0NUY8"/>
<name>A0A6C0NUY8_9BACL</name>
<dbReference type="Pfam" id="PF10990">
    <property type="entry name" value="DUF2809"/>
    <property type="match status" value="1"/>
</dbReference>
<protein>
    <submittedName>
        <fullName evidence="1">DUF2809 domain-containing protein</fullName>
    </submittedName>
</protein>